<feature type="transmembrane region" description="Helical" evidence="2">
    <location>
        <begin position="333"/>
        <end position="353"/>
    </location>
</feature>
<accession>A0AAD1Y125</accession>
<proteinExistence type="predicted"/>
<evidence type="ECO:0000256" key="1">
    <source>
        <dbReference type="SAM" id="MobiDB-lite"/>
    </source>
</evidence>
<keyword evidence="4" id="KW-1185">Reference proteome</keyword>
<protein>
    <recommendedName>
        <fullName evidence="5">TRP C-terminal domain-containing protein</fullName>
    </recommendedName>
</protein>
<reference evidence="3" key="1">
    <citation type="submission" date="2023-07" db="EMBL/GenBank/DDBJ databases">
        <authorList>
            <consortium name="AG Swart"/>
            <person name="Singh M."/>
            <person name="Singh A."/>
            <person name="Seah K."/>
            <person name="Emmerich C."/>
        </authorList>
    </citation>
    <scope>NUCLEOTIDE SEQUENCE</scope>
    <source>
        <strain evidence="3">DP1</strain>
    </source>
</reference>
<evidence type="ECO:0008006" key="5">
    <source>
        <dbReference type="Google" id="ProtNLM"/>
    </source>
</evidence>
<feature type="transmembrane region" description="Helical" evidence="2">
    <location>
        <begin position="280"/>
        <end position="299"/>
    </location>
</feature>
<keyword evidence="2" id="KW-1133">Transmembrane helix</keyword>
<feature type="transmembrane region" description="Helical" evidence="2">
    <location>
        <begin position="419"/>
        <end position="443"/>
    </location>
</feature>
<sequence>MIEHNLTGEEISMSVSSPIFSYDVVWIGSFEKDNQLKIKYSIIPKMLGGNGETLQVTLEDFNAFTSQDKISMPKGVQYKYKFGEIPTSATTKAAGSGATITFFLTFVLSIGVSVLTGSSMELMWSLTNTLQIVFILGLLRLHYPSNLKAVYSYIKYSKFDNPITNQLSEISLSSFSFVLSPINGDFEYLGFGSSNIIVNSLDKIFLIFLLGLVIILVYCLFLCLKNKKNCIAKKITKVDKPLRYESSTRFIVEISMNLTISIMINVFYGSKDGLFETLSLIFAILLFCLLIFVFLYATIWPIMHLEKLQIYPDHCERHCFLFLGLKTQHIKCVLFYSYFTLRRILIAVVVIGMQNFVRVQLICLTLLFFWIAKYQVTYESFKSQASNFLNSVNEVFLVIFCIALLNFMSPNDAKKLELFGFVCIGMIAILFIINWGLILPLKIISSLRNCMKKCRKKTPEEKERERMKKVLKSIAEGRRHSSNNIVSTLHPNPNPQTSDNTFQSQLRDVRVYKLPRRANK</sequence>
<evidence type="ECO:0000256" key="2">
    <source>
        <dbReference type="SAM" id="Phobius"/>
    </source>
</evidence>
<feature type="transmembrane region" description="Helical" evidence="2">
    <location>
        <begin position="93"/>
        <end position="115"/>
    </location>
</feature>
<dbReference type="EMBL" id="CAMPGE010024933">
    <property type="protein sequence ID" value="CAI2382739.1"/>
    <property type="molecule type" value="Genomic_DNA"/>
</dbReference>
<keyword evidence="2" id="KW-0472">Membrane</keyword>
<dbReference type="AlphaFoldDB" id="A0AAD1Y125"/>
<dbReference type="Proteomes" id="UP001295684">
    <property type="component" value="Unassembled WGS sequence"/>
</dbReference>
<feature type="region of interest" description="Disordered" evidence="1">
    <location>
        <begin position="477"/>
        <end position="506"/>
    </location>
</feature>
<name>A0AAD1Y125_EUPCR</name>
<evidence type="ECO:0000313" key="4">
    <source>
        <dbReference type="Proteomes" id="UP001295684"/>
    </source>
</evidence>
<feature type="transmembrane region" description="Helical" evidence="2">
    <location>
        <begin position="250"/>
        <end position="268"/>
    </location>
</feature>
<feature type="transmembrane region" description="Helical" evidence="2">
    <location>
        <begin position="204"/>
        <end position="224"/>
    </location>
</feature>
<evidence type="ECO:0000313" key="3">
    <source>
        <dbReference type="EMBL" id="CAI2382739.1"/>
    </source>
</evidence>
<comment type="caution">
    <text evidence="3">The sequence shown here is derived from an EMBL/GenBank/DDBJ whole genome shotgun (WGS) entry which is preliminary data.</text>
</comment>
<organism evidence="3 4">
    <name type="scientific">Euplotes crassus</name>
    <dbReference type="NCBI Taxonomy" id="5936"/>
    <lineage>
        <taxon>Eukaryota</taxon>
        <taxon>Sar</taxon>
        <taxon>Alveolata</taxon>
        <taxon>Ciliophora</taxon>
        <taxon>Intramacronucleata</taxon>
        <taxon>Spirotrichea</taxon>
        <taxon>Hypotrichia</taxon>
        <taxon>Euplotida</taxon>
        <taxon>Euplotidae</taxon>
        <taxon>Moneuplotes</taxon>
    </lineage>
</organism>
<feature type="transmembrane region" description="Helical" evidence="2">
    <location>
        <begin position="388"/>
        <end position="407"/>
    </location>
</feature>
<feature type="compositionally biased region" description="Polar residues" evidence="1">
    <location>
        <begin position="482"/>
        <end position="506"/>
    </location>
</feature>
<gene>
    <name evidence="3" type="ORF">ECRASSUSDP1_LOCUS24224</name>
</gene>
<feature type="transmembrane region" description="Helical" evidence="2">
    <location>
        <begin position="359"/>
        <end position="376"/>
    </location>
</feature>
<feature type="transmembrane region" description="Helical" evidence="2">
    <location>
        <begin position="122"/>
        <end position="143"/>
    </location>
</feature>
<keyword evidence="2" id="KW-0812">Transmembrane</keyword>